<reference evidence="1" key="2">
    <citation type="journal article" date="2015" name="Data Brief">
        <title>Shoot transcriptome of the giant reed, Arundo donax.</title>
        <authorList>
            <person name="Barrero R.A."/>
            <person name="Guerrero F.D."/>
            <person name="Moolhuijzen P."/>
            <person name="Goolsby J.A."/>
            <person name="Tidwell J."/>
            <person name="Bellgard S.E."/>
            <person name="Bellgard M.I."/>
        </authorList>
    </citation>
    <scope>NUCLEOTIDE SEQUENCE</scope>
    <source>
        <tissue evidence="1">Shoot tissue taken approximately 20 cm above the soil surface</tissue>
    </source>
</reference>
<dbReference type="EMBL" id="GBRH01270270">
    <property type="protein sequence ID" value="JAD27625.1"/>
    <property type="molecule type" value="Transcribed_RNA"/>
</dbReference>
<dbReference type="AlphaFoldDB" id="A0A0A8YST0"/>
<organism evidence="1">
    <name type="scientific">Arundo donax</name>
    <name type="common">Giant reed</name>
    <name type="synonym">Donax arundinaceus</name>
    <dbReference type="NCBI Taxonomy" id="35708"/>
    <lineage>
        <taxon>Eukaryota</taxon>
        <taxon>Viridiplantae</taxon>
        <taxon>Streptophyta</taxon>
        <taxon>Embryophyta</taxon>
        <taxon>Tracheophyta</taxon>
        <taxon>Spermatophyta</taxon>
        <taxon>Magnoliopsida</taxon>
        <taxon>Liliopsida</taxon>
        <taxon>Poales</taxon>
        <taxon>Poaceae</taxon>
        <taxon>PACMAD clade</taxon>
        <taxon>Arundinoideae</taxon>
        <taxon>Arundineae</taxon>
        <taxon>Arundo</taxon>
    </lineage>
</organism>
<accession>A0A0A8YST0</accession>
<protein>
    <submittedName>
        <fullName evidence="1">Uncharacterized protein</fullName>
    </submittedName>
</protein>
<reference evidence="1" key="1">
    <citation type="submission" date="2014-09" db="EMBL/GenBank/DDBJ databases">
        <authorList>
            <person name="Magalhaes I.L.F."/>
            <person name="Oliveira U."/>
            <person name="Santos F.R."/>
            <person name="Vidigal T.H.D.A."/>
            <person name="Brescovit A.D."/>
            <person name="Santos A.J."/>
        </authorList>
    </citation>
    <scope>NUCLEOTIDE SEQUENCE</scope>
    <source>
        <tissue evidence="1">Shoot tissue taken approximately 20 cm above the soil surface</tissue>
    </source>
</reference>
<proteinExistence type="predicted"/>
<evidence type="ECO:0000313" key="1">
    <source>
        <dbReference type="EMBL" id="JAD27625.1"/>
    </source>
</evidence>
<name>A0A0A8YST0_ARUDO</name>
<sequence>MQNGQGVLIGHGAGTGKRSILNCCLATWRFGLR</sequence>